<keyword evidence="2" id="KW-1185">Reference proteome</keyword>
<organism evidence="1 2">
    <name type="scientific">Alkalimonas cellulosilytica</name>
    <dbReference type="NCBI Taxonomy" id="3058395"/>
    <lineage>
        <taxon>Bacteria</taxon>
        <taxon>Pseudomonadati</taxon>
        <taxon>Pseudomonadota</taxon>
        <taxon>Gammaproteobacteria</taxon>
        <taxon>Alkalimonas</taxon>
    </lineage>
</organism>
<name>A0ABU7J5F0_9GAMM</name>
<evidence type="ECO:0000313" key="2">
    <source>
        <dbReference type="Proteomes" id="UP001336314"/>
    </source>
</evidence>
<accession>A0ABU7J5F0</accession>
<proteinExistence type="predicted"/>
<dbReference type="PROSITE" id="PS00414">
    <property type="entry name" value="PROFILIN"/>
    <property type="match status" value="1"/>
</dbReference>
<evidence type="ECO:0000313" key="1">
    <source>
        <dbReference type="EMBL" id="MEE2001734.1"/>
    </source>
</evidence>
<dbReference type="InterPro" id="IPR027310">
    <property type="entry name" value="Profilin_CS"/>
</dbReference>
<dbReference type="Proteomes" id="UP001336314">
    <property type="component" value="Unassembled WGS sequence"/>
</dbReference>
<dbReference type="EMBL" id="JAUHLI010000008">
    <property type="protein sequence ID" value="MEE2001734.1"/>
    <property type="molecule type" value="Genomic_DNA"/>
</dbReference>
<sequence length="131" mass="15119">MSLWHLYQDVAFISYQPFAKDSCFAIISVLNPRGKIATPGQNLCRHMAFAARVHAARLRYRKITGASGDLKFLEPSWAVFCSREQAEQYALEWQQNALYWVEQDQLWLLPALLQHEPVVLGRFSERLILAP</sequence>
<reference evidence="1 2" key="1">
    <citation type="submission" date="2023-07" db="EMBL/GenBank/DDBJ databases">
        <title>Alkalimonas sp., MEB108 novel, alkaliphilic bacterium isolated from Lonar Lake, India.</title>
        <authorList>
            <person name="Joshi A."/>
            <person name="Thite S."/>
        </authorList>
    </citation>
    <scope>NUCLEOTIDE SEQUENCE [LARGE SCALE GENOMIC DNA]</scope>
    <source>
        <strain evidence="1 2">MEB108</strain>
    </source>
</reference>
<dbReference type="RefSeq" id="WP_330128828.1">
    <property type="nucleotide sequence ID" value="NZ_JAUHLI010000008.1"/>
</dbReference>
<dbReference type="Pfam" id="PF11697">
    <property type="entry name" value="DUF3293"/>
    <property type="match status" value="1"/>
</dbReference>
<gene>
    <name evidence="1" type="ORF">QWY20_09740</name>
</gene>
<dbReference type="InterPro" id="IPR021710">
    <property type="entry name" value="DUF3293"/>
</dbReference>
<comment type="caution">
    <text evidence="1">The sequence shown here is derived from an EMBL/GenBank/DDBJ whole genome shotgun (WGS) entry which is preliminary data.</text>
</comment>
<protein>
    <submittedName>
        <fullName evidence="1">DUF3293 domain-containing protein</fullName>
    </submittedName>
</protein>